<evidence type="ECO:0000256" key="2">
    <source>
        <dbReference type="SAM" id="SignalP"/>
    </source>
</evidence>
<keyword evidence="2" id="KW-0732">Signal</keyword>
<protein>
    <recommendedName>
        <fullName evidence="5">Lipoprotein</fullName>
    </recommendedName>
</protein>
<accession>A0A919VUK1</accession>
<evidence type="ECO:0000313" key="4">
    <source>
        <dbReference type="Proteomes" id="UP000680865"/>
    </source>
</evidence>
<dbReference type="Proteomes" id="UP000680865">
    <property type="component" value="Unassembled WGS sequence"/>
</dbReference>
<dbReference type="AlphaFoldDB" id="A0A919VUK1"/>
<dbReference type="EMBL" id="BOQP01000008">
    <property type="protein sequence ID" value="GIM70018.1"/>
    <property type="molecule type" value="Genomic_DNA"/>
</dbReference>
<feature type="signal peptide" evidence="2">
    <location>
        <begin position="1"/>
        <end position="22"/>
    </location>
</feature>
<proteinExistence type="predicted"/>
<sequence length="302" mass="31553">MSMKKLAVVLAAGVTLAGCAEAGTTPAGEKGTDGKAALSQSLDGLQAGNYTFSRTDGGLVEGAVDVPGSSVIRQEGRPSILRVGDAVYLRYRIYGEAQEQYAKLFEQYSDKADKKQAAALAKSKEILTILDGEHWVKADYKRLVAAADAEDLSGMENLPPTPTAAKPDVTGASDLVAAVVTATREGDEITGTLDATKVDPQLNLLTNDPYYAYGPRANAMPFTATLDAQGRLAELTLQLPGQLKDAASQAPETFPSDAPTEPAGKPIVITISQYGGTAAQTAPEGATDLDPAAYEQLTNDTD</sequence>
<dbReference type="RefSeq" id="WP_212996734.1">
    <property type="nucleotide sequence ID" value="NZ_BAAATW010000003.1"/>
</dbReference>
<keyword evidence="4" id="KW-1185">Reference proteome</keyword>
<evidence type="ECO:0008006" key="5">
    <source>
        <dbReference type="Google" id="ProtNLM"/>
    </source>
</evidence>
<feature type="region of interest" description="Disordered" evidence="1">
    <location>
        <begin position="275"/>
        <end position="302"/>
    </location>
</feature>
<reference evidence="3" key="1">
    <citation type="submission" date="2021-03" db="EMBL/GenBank/DDBJ databases">
        <title>Whole genome shotgun sequence of Actinoplanes consettensis NBRC 14913.</title>
        <authorList>
            <person name="Komaki H."/>
            <person name="Tamura T."/>
        </authorList>
    </citation>
    <scope>NUCLEOTIDE SEQUENCE</scope>
    <source>
        <strain evidence="3">NBRC 14913</strain>
    </source>
</reference>
<evidence type="ECO:0000313" key="3">
    <source>
        <dbReference type="EMBL" id="GIM70018.1"/>
    </source>
</evidence>
<feature type="region of interest" description="Disordered" evidence="1">
    <location>
        <begin position="245"/>
        <end position="264"/>
    </location>
</feature>
<gene>
    <name evidence="3" type="ORF">Aco04nite_18050</name>
</gene>
<organism evidence="3 4">
    <name type="scientific">Winogradskya consettensis</name>
    <dbReference type="NCBI Taxonomy" id="113560"/>
    <lineage>
        <taxon>Bacteria</taxon>
        <taxon>Bacillati</taxon>
        <taxon>Actinomycetota</taxon>
        <taxon>Actinomycetes</taxon>
        <taxon>Micromonosporales</taxon>
        <taxon>Micromonosporaceae</taxon>
        <taxon>Winogradskya</taxon>
    </lineage>
</organism>
<comment type="caution">
    <text evidence="3">The sequence shown here is derived from an EMBL/GenBank/DDBJ whole genome shotgun (WGS) entry which is preliminary data.</text>
</comment>
<evidence type="ECO:0000256" key="1">
    <source>
        <dbReference type="SAM" id="MobiDB-lite"/>
    </source>
</evidence>
<feature type="chain" id="PRO_5039248039" description="Lipoprotein" evidence="2">
    <location>
        <begin position="23"/>
        <end position="302"/>
    </location>
</feature>
<name>A0A919VUK1_9ACTN</name>
<dbReference type="PROSITE" id="PS51257">
    <property type="entry name" value="PROKAR_LIPOPROTEIN"/>
    <property type="match status" value="1"/>
</dbReference>